<dbReference type="AlphaFoldDB" id="A0A6P1M9S3"/>
<keyword evidence="2" id="KW-0479">Metal-binding</keyword>
<dbReference type="EMBL" id="CP047593">
    <property type="protein sequence ID" value="QHI70792.1"/>
    <property type="molecule type" value="Genomic_DNA"/>
</dbReference>
<keyword evidence="4" id="KW-0408">Iron</keyword>
<dbReference type="PANTHER" id="PTHR43498:SF1">
    <property type="entry name" value="COB--COM HETERODISULFIDE REDUCTASE IRON-SULFUR SUBUNIT A"/>
    <property type="match status" value="1"/>
</dbReference>
<dbReference type="SUPFAM" id="SSF49785">
    <property type="entry name" value="Galactose-binding domain-like"/>
    <property type="match status" value="1"/>
</dbReference>
<accession>A0A6P1M9S3</accession>
<dbReference type="PROSITE" id="PS50022">
    <property type="entry name" value="FA58C_3"/>
    <property type="match status" value="1"/>
</dbReference>
<proteinExistence type="predicted"/>
<dbReference type="PANTHER" id="PTHR43498">
    <property type="entry name" value="FERREDOXIN:COB-COM HETERODISULFIDE REDUCTASE SUBUNIT A"/>
    <property type="match status" value="1"/>
</dbReference>
<evidence type="ECO:0000256" key="2">
    <source>
        <dbReference type="ARBA" id="ARBA00022723"/>
    </source>
</evidence>
<keyword evidence="5" id="KW-0411">Iron-sulfur</keyword>
<dbReference type="GO" id="GO:0051539">
    <property type="term" value="F:4 iron, 4 sulfur cluster binding"/>
    <property type="evidence" value="ECO:0007669"/>
    <property type="project" value="UniProtKB-KW"/>
</dbReference>
<evidence type="ECO:0000259" key="6">
    <source>
        <dbReference type="PROSITE" id="PS50022"/>
    </source>
</evidence>
<dbReference type="InterPro" id="IPR008979">
    <property type="entry name" value="Galactose-bd-like_sf"/>
</dbReference>
<evidence type="ECO:0000256" key="1">
    <source>
        <dbReference type="ARBA" id="ARBA00022485"/>
    </source>
</evidence>
<dbReference type="InterPro" id="IPR000421">
    <property type="entry name" value="FA58C"/>
</dbReference>
<sequence length="936" mass="104532">MFNRRRFLAQIGLAGSVPFVLSAFGEETYQDYVEKVLGFRKARRDPKWVDGSMWINAADFSDYGGWVYDTQFAHLMGSGVLLAAGTGRPVEDAKMMFTMPEAKPVRIWVRARNWDRATRPGRFQVVLNGKKLNREFGAADSDEWIWEDAGIQELSAGMHSLVLHDLTGYYGRCDAILLSEDPSFVPPSGVDEMKILRARLMQLPEKPKDGGSFDLIVAGAGPAGAPAALAAARLGLKVALVTDRPVLGGNASLELGVNFNGADQHHPNAREGGICEEATRIRARFDAKEMSLAFGRLADEENNLTVFKNKHINKVYKTGSIIDAVEAFDVCTYETVRLNGKMFVDATGDAWLGYYAGADYRLGRESQSEYGEKYAPAVADNVTMSGSLLAGPKGTFWLTERTGVDVPFQRPAWAYDFPANPEFGRSLKWFQTGDWWFEYDGKMDDLYEAEQARDELLRIYFGMWNWIKNTWERRDEARSYEMEFIPPWFAKRESRRLLGDHVLTHPEALRVEPFEDAVAYAGWGLDVHHPKGVFSGREGPFMCVDHMPISLIPYRCCYSRNVDNLLMAGRNISVSHVALGHVRVQSTLATVGQAVGTAAALAVKYGMTPRGIGQSRLKELQQTLLKNDQWFPGLKNEDSADLARTAVCSASSEQASRPFDEVAGDLTGKPAELTSGRGCIIPWEKGKKLSSLLALMESKAGVGQRVNLRIRAASGPQDTSSREDLLIKWGQVEPGRHWVPFQINQSFDADYLWVIIDKLDSVSWFLRKGTVDGGARTWGSDWKWSSIPGGSMMLFTDEELAAGGSSPASAAVNGIPRPSEQSMNQWASAADQPMPQWLQLDFEKAASIGRVQLTFDTDLNCRNFDTPAFPAQCVRDYRVEVEENGRWVPVVEERGNFQRHRIHTFTARRTSKLRVWVDATHGDRQARIYEVRVYGS</sequence>
<reference evidence="7 8" key="1">
    <citation type="submission" date="2020-01" db="EMBL/GenBank/DDBJ databases">
        <title>Ponticoccus aerotolerans gen. nov., sp. nov., an anaerobic bacterium and proposal of Ponticoccusceae fam. nov., Ponticoccusles ord. nov. and Ponticoccuse classis nov. in the phylum Kiritimatiellaeota.</title>
        <authorList>
            <person name="Zhou L.Y."/>
            <person name="Du Z.J."/>
        </authorList>
    </citation>
    <scope>NUCLEOTIDE SEQUENCE [LARGE SCALE GENOMIC DNA]</scope>
    <source>
        <strain evidence="7 8">S-5007</strain>
    </source>
</reference>
<dbReference type="Pfam" id="PF12831">
    <property type="entry name" value="FAD_oxidored"/>
    <property type="match status" value="1"/>
</dbReference>
<name>A0A6P1M9S3_9BACT</name>
<dbReference type="GO" id="GO:0016491">
    <property type="term" value="F:oxidoreductase activity"/>
    <property type="evidence" value="ECO:0007669"/>
    <property type="project" value="UniProtKB-KW"/>
</dbReference>
<dbReference type="Gene3D" id="3.50.50.60">
    <property type="entry name" value="FAD/NAD(P)-binding domain"/>
    <property type="match status" value="1"/>
</dbReference>
<dbReference type="GO" id="GO:0046872">
    <property type="term" value="F:metal ion binding"/>
    <property type="evidence" value="ECO:0007669"/>
    <property type="project" value="UniProtKB-KW"/>
</dbReference>
<keyword evidence="3" id="KW-0560">Oxidoreductase</keyword>
<keyword evidence="8" id="KW-1185">Reference proteome</keyword>
<dbReference type="Pfam" id="PF00754">
    <property type="entry name" value="F5_F8_type_C"/>
    <property type="match status" value="1"/>
</dbReference>
<dbReference type="InterPro" id="IPR039650">
    <property type="entry name" value="HdrA-like"/>
</dbReference>
<feature type="domain" description="F5/8 type C" evidence="6">
    <location>
        <begin position="780"/>
        <end position="936"/>
    </location>
</feature>
<keyword evidence="1" id="KW-0004">4Fe-4S</keyword>
<dbReference type="SUPFAM" id="SSF51905">
    <property type="entry name" value="FAD/NAD(P)-binding domain"/>
    <property type="match status" value="1"/>
</dbReference>
<evidence type="ECO:0000313" key="8">
    <source>
        <dbReference type="Proteomes" id="UP000464954"/>
    </source>
</evidence>
<organism evidence="7 8">
    <name type="scientific">Tichowtungia aerotolerans</name>
    <dbReference type="NCBI Taxonomy" id="2697043"/>
    <lineage>
        <taxon>Bacteria</taxon>
        <taxon>Pseudomonadati</taxon>
        <taxon>Kiritimatiellota</taxon>
        <taxon>Tichowtungiia</taxon>
        <taxon>Tichowtungiales</taxon>
        <taxon>Tichowtungiaceae</taxon>
        <taxon>Tichowtungia</taxon>
    </lineage>
</organism>
<protein>
    <submittedName>
        <fullName evidence="7">FAD-dependent oxidoreductase</fullName>
    </submittedName>
</protein>
<dbReference type="InterPro" id="IPR036188">
    <property type="entry name" value="FAD/NAD-bd_sf"/>
</dbReference>
<dbReference type="Proteomes" id="UP000464954">
    <property type="component" value="Chromosome"/>
</dbReference>
<dbReference type="Gene3D" id="2.60.120.260">
    <property type="entry name" value="Galactose-binding domain-like"/>
    <property type="match status" value="1"/>
</dbReference>
<evidence type="ECO:0000313" key="7">
    <source>
        <dbReference type="EMBL" id="QHI70792.1"/>
    </source>
</evidence>
<evidence type="ECO:0000256" key="4">
    <source>
        <dbReference type="ARBA" id="ARBA00023004"/>
    </source>
</evidence>
<evidence type="ECO:0000256" key="3">
    <source>
        <dbReference type="ARBA" id="ARBA00023002"/>
    </source>
</evidence>
<evidence type="ECO:0000256" key="5">
    <source>
        <dbReference type="ARBA" id="ARBA00023014"/>
    </source>
</evidence>
<gene>
    <name evidence="7" type="ORF">GT409_15535</name>
</gene>
<dbReference type="RefSeq" id="WP_160629964.1">
    <property type="nucleotide sequence ID" value="NZ_CP047593.1"/>
</dbReference>
<dbReference type="KEGG" id="taer:GT409_15535"/>